<evidence type="ECO:0000313" key="1">
    <source>
        <dbReference type="EMBL" id="WCV10713.1"/>
    </source>
</evidence>
<evidence type="ECO:0000313" key="2">
    <source>
        <dbReference type="Proteomes" id="UP000195652"/>
    </source>
</evidence>
<reference evidence="1 2" key="1">
    <citation type="journal article" date="2014" name="BMC Vet. Res.">
        <title>First report of Corynebacterium pseudotuberculosis from caseous lymphadenitis lesions in Black Alentejano pig (Sus scrofa domesticus).</title>
        <authorList>
            <person name="Oliveira M."/>
            <person name="Barroco C."/>
            <person name="Mottola C."/>
            <person name="Santos R."/>
            <person name="Lemsaddek A."/>
            <person name="Tavares L."/>
            <person name="Semedo-Lemsaddek T."/>
        </authorList>
    </citation>
    <scope>NUCLEOTIDE SEQUENCE [LARGE SCALE GENOMIC DNA]</scope>
    <source>
        <strain evidence="1 2">PO100/5</strain>
    </source>
</reference>
<gene>
    <name evidence="1" type="ORF">CBE74_12185</name>
</gene>
<keyword evidence="2" id="KW-1185">Reference proteome</keyword>
<protein>
    <submittedName>
        <fullName evidence="1">Uncharacterized protein</fullName>
    </submittedName>
</protein>
<reference evidence="1 2" key="4">
    <citation type="journal article" date="2020" name="PLoS ONE">
        <title>Taxonomic classification of strain PO100/5 shows a broader geographic distribution and genetic markers of the recently described Corynebacterium silvaticum.</title>
        <authorList>
            <person name="Viana M.V.C."/>
            <person name="Profeta R."/>
            <person name="da Silva A.L."/>
            <person name="Hurtado R."/>
            <person name="Cerqueira J.C."/>
            <person name="Ribeiro B.F.S."/>
            <person name="Almeida M.O."/>
            <person name="Morais-Rodrigues F."/>
            <person name="Soares S.C."/>
            <person name="Oliveira M."/>
            <person name="Tavares L."/>
            <person name="Figueiredo H."/>
            <person name="Wattam A.R."/>
            <person name="Barh D."/>
            <person name="Ghosh P."/>
            <person name="Silva A."/>
            <person name="Azevedo V."/>
        </authorList>
    </citation>
    <scope>NUCLEOTIDE SEQUENCE [LARGE SCALE GENOMIC DNA]</scope>
    <source>
        <strain evidence="1 2">PO100/5</strain>
    </source>
</reference>
<reference evidence="1 2" key="2">
    <citation type="journal article" date="2020" name="Antonie Van Leeuwenhoek">
        <title>Phylogenomic characterisation of a novel corynebacterial species pathogenic to animals.</title>
        <authorList>
            <person name="Moller J."/>
            <person name="Musella L."/>
            <person name="Melnikov V."/>
            <person name="Geissdorfer W."/>
            <person name="Burkovski A."/>
            <person name="Sangal V."/>
        </authorList>
    </citation>
    <scope>NUCLEOTIDE SEQUENCE [LARGE SCALE GENOMIC DNA]</scope>
    <source>
        <strain evidence="1 2">PO100/5</strain>
    </source>
</reference>
<accession>A0ACD4PYM6</accession>
<sequence>MSFLLVFFVPFALALFLLWMDRLEIKVLHPHGIPEENNAAAEITDLPLTSADAETPDPAGDAKNFYLRTKNNPTFLVPPQRTPNPTMKRITRDNSKISPPFSTQTPHFVTNPF</sequence>
<name>A0ACD4PYM6_9CORY</name>
<dbReference type="Proteomes" id="UP000195652">
    <property type="component" value="Chromosome"/>
</dbReference>
<proteinExistence type="predicted"/>
<reference evidence="1 2" key="3">
    <citation type="journal article" date="2020" name="Int. J. Syst. Evol. Microbiol.">
        <title>Corynebacterium silvaticum sp. nov., a unique group of NTTB corynebacteria in wild boar and roe deer.</title>
        <authorList>
            <person name="Dangel A."/>
            <person name="Berger A."/>
            <person name="Rau J."/>
            <person name="Eisenberg T."/>
            <person name="Kampfer P."/>
            <person name="Margos G."/>
            <person name="Contzen M."/>
            <person name="Busse H.J."/>
            <person name="Konrad R."/>
            <person name="Peters M."/>
            <person name="Sting R."/>
            <person name="Sing A."/>
        </authorList>
    </citation>
    <scope>NUCLEOTIDE SEQUENCE [LARGE SCALE GENOMIC DNA]</scope>
    <source>
        <strain evidence="1 2">PO100/5</strain>
    </source>
</reference>
<dbReference type="EMBL" id="CP021417">
    <property type="protein sequence ID" value="WCV10713.1"/>
    <property type="molecule type" value="Genomic_DNA"/>
</dbReference>
<organism evidence="1 2">
    <name type="scientific">Corynebacterium silvaticum</name>
    <dbReference type="NCBI Taxonomy" id="2320431"/>
    <lineage>
        <taxon>Bacteria</taxon>
        <taxon>Bacillati</taxon>
        <taxon>Actinomycetota</taxon>
        <taxon>Actinomycetes</taxon>
        <taxon>Mycobacteriales</taxon>
        <taxon>Corynebacteriaceae</taxon>
        <taxon>Corynebacterium</taxon>
    </lineage>
</organism>